<dbReference type="GO" id="GO:0016787">
    <property type="term" value="F:hydrolase activity"/>
    <property type="evidence" value="ECO:0007669"/>
    <property type="project" value="UniProtKB-KW"/>
</dbReference>
<feature type="transmembrane region" description="Helical" evidence="1">
    <location>
        <begin position="6"/>
        <end position="24"/>
    </location>
</feature>
<feature type="transmembrane region" description="Helical" evidence="1">
    <location>
        <begin position="331"/>
        <end position="353"/>
    </location>
</feature>
<dbReference type="PROSITE" id="PS51832">
    <property type="entry name" value="HD_GYP"/>
    <property type="match status" value="1"/>
</dbReference>
<keyword evidence="1" id="KW-1133">Transmembrane helix</keyword>
<reference evidence="6" key="2">
    <citation type="submission" date="2011-03" db="EMBL/GenBank/DDBJ databases">
        <title>The complete genome of Hippea maritima DSM 10411.</title>
        <authorList>
            <consortium name="US DOE Joint Genome Institute (JGI-PGF)"/>
            <person name="Lucas S."/>
            <person name="Copeland A."/>
            <person name="Lapidus A."/>
            <person name="Bruce D."/>
            <person name="Goodwin L."/>
            <person name="Pitluck S."/>
            <person name="Peters L."/>
            <person name="Kyrpides N."/>
            <person name="Mavromatis K."/>
            <person name="Pagani I."/>
            <person name="Ivanova N."/>
            <person name="Mikhailova N."/>
            <person name="Lu M."/>
            <person name="Detter J.C."/>
            <person name="Tapia R."/>
            <person name="Han C."/>
            <person name="Land M."/>
            <person name="Hauser L."/>
            <person name="Markowitz V."/>
            <person name="Cheng J.-F."/>
            <person name="Hugenholtz P."/>
            <person name="Woyke T."/>
            <person name="Wu D."/>
            <person name="Spring S."/>
            <person name="Schroeder M."/>
            <person name="Brambilla E."/>
            <person name="Klenk H.-P."/>
            <person name="Eisen J.A."/>
        </authorList>
    </citation>
    <scope>NUCLEOTIDE SEQUENCE [LARGE SCALE GENOMIC DNA]</scope>
    <source>
        <strain evidence="6">ATCC 700847 / DSM 10411 / MH2</strain>
    </source>
</reference>
<keyword evidence="5" id="KW-0378">Hydrolase</keyword>
<dbReference type="SUPFAM" id="SSF55073">
    <property type="entry name" value="Nucleotide cyclase"/>
    <property type="match status" value="1"/>
</dbReference>
<evidence type="ECO:0000313" key="5">
    <source>
        <dbReference type="EMBL" id="AEA33350.1"/>
    </source>
</evidence>
<dbReference type="eggNOG" id="COG3437">
    <property type="taxonomic scope" value="Bacteria"/>
</dbReference>
<reference evidence="5 6" key="1">
    <citation type="journal article" date="2011" name="Stand. Genomic Sci.">
        <title>Complete genome sequence of the thermophilic sulfur-reducer Hippea maritima type strain (MH(2)).</title>
        <authorList>
            <person name="Huntemann M."/>
            <person name="Lu M."/>
            <person name="Nolan M."/>
            <person name="Lapidus A."/>
            <person name="Lucas S."/>
            <person name="Hammon N."/>
            <person name="Deshpande S."/>
            <person name="Cheng J.F."/>
            <person name="Tapia R."/>
            <person name="Han C."/>
            <person name="Goodwin L."/>
            <person name="Pitluck S."/>
            <person name="Liolios K."/>
            <person name="Pagani I."/>
            <person name="Ivanova N."/>
            <person name="Ovchinikova G."/>
            <person name="Pati A."/>
            <person name="Chen A."/>
            <person name="Palaniappan K."/>
            <person name="Land M."/>
            <person name="Hauser L."/>
            <person name="Jeffries C.D."/>
            <person name="Detter J.C."/>
            <person name="Brambilla E.M."/>
            <person name="Rohde M."/>
            <person name="Spring S."/>
            <person name="Goker M."/>
            <person name="Woyke T."/>
            <person name="Bristow J."/>
            <person name="Eisen J.A."/>
            <person name="Markowitz V."/>
            <person name="Hugenholtz P."/>
            <person name="Kyrpides N.C."/>
            <person name="Klenk H.P."/>
            <person name="Mavromatis K."/>
        </authorList>
    </citation>
    <scope>NUCLEOTIDE SEQUENCE [LARGE SCALE GENOMIC DNA]</scope>
    <source>
        <strain evidence="6">ATCC 700847 / DSM 10411 / MH2</strain>
    </source>
</reference>
<dbReference type="HOGENOM" id="CLU_361619_0_0_7"/>
<dbReference type="Pfam" id="PF13487">
    <property type="entry name" value="HD_5"/>
    <property type="match status" value="1"/>
</dbReference>
<dbReference type="InterPro" id="IPR043128">
    <property type="entry name" value="Rev_trsase/Diguanyl_cyclase"/>
</dbReference>
<dbReference type="CDD" id="cd00077">
    <property type="entry name" value="HDc"/>
    <property type="match status" value="1"/>
</dbReference>
<feature type="domain" description="GGDEF" evidence="2">
    <location>
        <begin position="632"/>
        <end position="773"/>
    </location>
</feature>
<dbReference type="OrthoDB" id="5411762at2"/>
<feature type="domain" description="HD-GYP" evidence="4">
    <location>
        <begin position="398"/>
        <end position="593"/>
    </location>
</feature>
<dbReference type="Proteomes" id="UP000008139">
    <property type="component" value="Chromosome"/>
</dbReference>
<dbReference type="PANTHER" id="PTHR43155">
    <property type="entry name" value="CYCLIC DI-GMP PHOSPHODIESTERASE PA4108-RELATED"/>
    <property type="match status" value="1"/>
</dbReference>
<evidence type="ECO:0000259" key="2">
    <source>
        <dbReference type="PROSITE" id="PS50887"/>
    </source>
</evidence>
<evidence type="ECO:0000259" key="4">
    <source>
        <dbReference type="PROSITE" id="PS51832"/>
    </source>
</evidence>
<keyword evidence="6" id="KW-1185">Reference proteome</keyword>
<dbReference type="Pfam" id="PF00990">
    <property type="entry name" value="GGDEF"/>
    <property type="match status" value="1"/>
</dbReference>
<dbReference type="InterPro" id="IPR037522">
    <property type="entry name" value="HD_GYP_dom"/>
</dbReference>
<dbReference type="PROSITE" id="PS50887">
    <property type="entry name" value="GGDEF"/>
    <property type="match status" value="1"/>
</dbReference>
<dbReference type="RefSeq" id="WP_013681394.1">
    <property type="nucleotide sequence ID" value="NC_015318.1"/>
</dbReference>
<dbReference type="Gene3D" id="3.30.70.270">
    <property type="match status" value="1"/>
</dbReference>
<dbReference type="InterPro" id="IPR029787">
    <property type="entry name" value="Nucleotide_cyclase"/>
</dbReference>
<dbReference type="STRING" id="760142.Hipma_0373"/>
<dbReference type="EMBL" id="CP002606">
    <property type="protein sequence ID" value="AEA33350.1"/>
    <property type="molecule type" value="Genomic_DNA"/>
</dbReference>
<evidence type="ECO:0000259" key="3">
    <source>
        <dbReference type="PROSITE" id="PS51831"/>
    </source>
</evidence>
<accession>F2LTM5</accession>
<name>F2LTM5_HIPMA</name>
<dbReference type="Gene3D" id="3.30.450.20">
    <property type="entry name" value="PAS domain"/>
    <property type="match status" value="1"/>
</dbReference>
<dbReference type="InterPro" id="IPR000160">
    <property type="entry name" value="GGDEF_dom"/>
</dbReference>
<feature type="domain" description="HD" evidence="3">
    <location>
        <begin position="420"/>
        <end position="542"/>
    </location>
</feature>
<proteinExistence type="predicted"/>
<dbReference type="SMART" id="SM00471">
    <property type="entry name" value="HDc"/>
    <property type="match status" value="1"/>
</dbReference>
<dbReference type="InterPro" id="IPR003607">
    <property type="entry name" value="HD/PDEase_dom"/>
</dbReference>
<dbReference type="InterPro" id="IPR004010">
    <property type="entry name" value="Double_Cache_2"/>
</dbReference>
<organism evidence="5 6">
    <name type="scientific">Hippea maritima (strain ATCC 700847 / DSM 10411 / MH2)</name>
    <dbReference type="NCBI Taxonomy" id="760142"/>
    <lineage>
        <taxon>Bacteria</taxon>
        <taxon>Pseudomonadati</taxon>
        <taxon>Campylobacterota</taxon>
        <taxon>Desulfurellia</taxon>
        <taxon>Desulfurellales</taxon>
        <taxon>Hippeaceae</taxon>
        <taxon>Hippea</taxon>
    </lineage>
</organism>
<evidence type="ECO:0000313" key="6">
    <source>
        <dbReference type="Proteomes" id="UP000008139"/>
    </source>
</evidence>
<dbReference type="SUPFAM" id="SSF109604">
    <property type="entry name" value="HD-domain/PDEase-like"/>
    <property type="match status" value="1"/>
</dbReference>
<dbReference type="InterPro" id="IPR006674">
    <property type="entry name" value="HD_domain"/>
</dbReference>
<dbReference type="eggNOG" id="COG4564">
    <property type="taxonomic scope" value="Bacteria"/>
</dbReference>
<dbReference type="eggNOG" id="COG2199">
    <property type="taxonomic scope" value="Bacteria"/>
</dbReference>
<dbReference type="KEGG" id="hmr:Hipma_0373"/>
<dbReference type="PROSITE" id="PS51831">
    <property type="entry name" value="HD"/>
    <property type="match status" value="1"/>
</dbReference>
<dbReference type="Gene3D" id="1.10.3210.10">
    <property type="entry name" value="Hypothetical protein af1432"/>
    <property type="match status" value="1"/>
</dbReference>
<dbReference type="Pfam" id="PF08269">
    <property type="entry name" value="dCache_2"/>
    <property type="match status" value="1"/>
</dbReference>
<dbReference type="InParanoid" id="F2LTM5"/>
<dbReference type="AlphaFoldDB" id="F2LTM5"/>
<protein>
    <submittedName>
        <fullName evidence="5">Metal dependent phosphohydrolase</fullName>
    </submittedName>
</protein>
<evidence type="ECO:0000256" key="1">
    <source>
        <dbReference type="SAM" id="Phobius"/>
    </source>
</evidence>
<sequence>MASFGFVLISFVLISILSFVLIKINGYIFSKNIDVVKNEYVNLLKEQVKGDVIDIKEYIPYLALKSERSLKNTIKLKCGNMFSLSYFIYSTYKSDSVLAKNIENIVYQALQGATFLGGEGFYGLISHGEFVFGQKNQDKIKLTRPIPVDFQEGFINLQLPNQISNDVACYIKYFSPIASYIAACIPQEDLRQKIQYMVADTIANRNLSMNKNRYIFINDTKGNMVLIYTNVMLNKNRKLWEIAKNKEDEKLIRDVFQKELKAYYTRGGKFIKYMWYEPKLKKYGQKISFICAYKPWGWIIGEGFYEDEVDFAIDRVRNGIKEGISPIIKYLYLYILLLGAGILLFSYILFLYLNTKLRDTFKVFEKSFKEQNRIDESKYSLLELRNIARYINNFIEKFKDYENEFLEALVYAMESKDPYTKGHSQRVARYASLIAKELGLGEEKESELYKAGLLHDIGKIGIPDNILLKPGKLTPTEYKIIQYHPIFSYEIVSQIEQFKPLAKHIRHHHERCDGSGYPDKLKCEQISLETRILAIADVFDAITSKRAYRKQLNAEEAIKIMEKEPLDQEILAKIKDKLMQLYTEEESVEYRTDMIEEVEKIRKELFDIDYITGLKRRRVLIDKTNKFIEEKKPFAIFFIDIKNLSYINYTFSTYIGDKLIIYTAIALSDVIKGCSNCETLSRAYNDAFLFIFKLKSKDYKKECSSMDEFLRNTLKNKVVELFEKDEEIDKTTKRKLYSSIEFHIFYGVYPDEFKNTEDLIYGCMKKKKKHSES</sequence>
<keyword evidence="1" id="KW-0472">Membrane</keyword>
<gene>
    <name evidence="5" type="ordered locus">Hipma_0373</name>
</gene>
<keyword evidence="1" id="KW-0812">Transmembrane</keyword>